<evidence type="ECO:0000313" key="2">
    <source>
        <dbReference type="EMBL" id="MDQ8195098.1"/>
    </source>
</evidence>
<accession>A0ABU1ANA3</accession>
<dbReference type="InterPro" id="IPR021301">
    <property type="entry name" value="DUF2779"/>
</dbReference>
<sequence>MPYLTKTDFTRWMNCPTTAHYGWSGFESKNDNDAFLAFLAEEGRTVGRMAQRLFANPELIEETDPAHADQITRTRLQNDCTLFESCIVQDDFVVRPDVLIRKDNVIYIVEIKSKVGNLKQHREGRMLINMHGDVRAAFKEIVYDLAFQVEVLQRAFQDLTIVPYFLLPEEQARSSEDEVAATRNEEQISFPDADENTLKTRRSKSVLKFFPAEQAIEKIKPITSATMDAMAEAWKSDVRPTPRLRYGCRNCEFRLQGASGRNDGFHSCWGTLAEPNPHLFDLHQLYQLKVPQNNQALLADQMIQDSKTSLFDINKSDLQGQHAARQLMQLDCLETGKEWIDPLLGEEIAKLQWPIAFFDCETTMAAIPWHSELKPYETLPFQFSVHILHADGTCEHKEWLNSEDRIPTFPFIQNLRESLASVGSVLIFTDYEIRILNEAVCLLKRLHHDESFEEREWIADLLNSGRIVDQHDWVYRYHMHPKMNGGRSSIKVALPAVWRSNQALHRHEYFSRYHKEADGEVIDPYKTLPDLVVDGQIIEVHEGCGAMKAYREMIIGRGATCSKTKESIATLLRNYVTLDTASQWILFQHWCEKLQITPWQNFGAQTSTSG</sequence>
<reference evidence="2 3" key="1">
    <citation type="submission" date="2023-04" db="EMBL/GenBank/DDBJ databases">
        <title>A novel bacteria isolated from coastal sediment.</title>
        <authorList>
            <person name="Liu X.-J."/>
            <person name="Du Z.-J."/>
        </authorList>
    </citation>
    <scope>NUCLEOTIDE SEQUENCE [LARGE SCALE GENOMIC DNA]</scope>
    <source>
        <strain evidence="2 3">SDUM461004</strain>
    </source>
</reference>
<feature type="domain" description="DUF2779" evidence="1">
    <location>
        <begin position="357"/>
        <end position="487"/>
    </location>
</feature>
<dbReference type="RefSeq" id="WP_308985558.1">
    <property type="nucleotide sequence ID" value="NZ_JARXIC010000018.1"/>
</dbReference>
<dbReference type="Proteomes" id="UP001243717">
    <property type="component" value="Unassembled WGS sequence"/>
</dbReference>
<protein>
    <submittedName>
        <fullName evidence="2">DUF2779 domain-containing protein</fullName>
    </submittedName>
</protein>
<organism evidence="2 3">
    <name type="scientific">Thalassobacterium sedimentorum</name>
    <dbReference type="NCBI Taxonomy" id="3041258"/>
    <lineage>
        <taxon>Bacteria</taxon>
        <taxon>Pseudomonadati</taxon>
        <taxon>Verrucomicrobiota</taxon>
        <taxon>Opitutia</taxon>
        <taxon>Puniceicoccales</taxon>
        <taxon>Coraliomargaritaceae</taxon>
        <taxon>Thalassobacterium</taxon>
    </lineage>
</organism>
<name>A0ABU1ANA3_9BACT</name>
<gene>
    <name evidence="2" type="ORF">QEH59_11725</name>
</gene>
<proteinExistence type="predicted"/>
<evidence type="ECO:0000259" key="1">
    <source>
        <dbReference type="Pfam" id="PF11074"/>
    </source>
</evidence>
<comment type="caution">
    <text evidence="2">The sequence shown here is derived from an EMBL/GenBank/DDBJ whole genome shotgun (WGS) entry which is preliminary data.</text>
</comment>
<dbReference type="Pfam" id="PF11074">
    <property type="entry name" value="DUF2779"/>
    <property type="match status" value="1"/>
</dbReference>
<evidence type="ECO:0000313" key="3">
    <source>
        <dbReference type="Proteomes" id="UP001243717"/>
    </source>
</evidence>
<dbReference type="EMBL" id="JARXIC010000018">
    <property type="protein sequence ID" value="MDQ8195098.1"/>
    <property type="molecule type" value="Genomic_DNA"/>
</dbReference>
<keyword evidence="3" id="KW-1185">Reference proteome</keyword>